<dbReference type="EnsemblPlants" id="OBART01G35610.1">
    <property type="protein sequence ID" value="OBART01G35610.1"/>
    <property type="gene ID" value="OBART01G35610"/>
</dbReference>
<feature type="compositionally biased region" description="Basic and acidic residues" evidence="1">
    <location>
        <begin position="14"/>
        <end position="30"/>
    </location>
</feature>
<feature type="region of interest" description="Disordered" evidence="1">
    <location>
        <begin position="99"/>
        <end position="131"/>
    </location>
</feature>
<feature type="compositionally biased region" description="Gly residues" evidence="1">
    <location>
        <begin position="103"/>
        <end position="124"/>
    </location>
</feature>
<evidence type="ECO:0000313" key="2">
    <source>
        <dbReference type="EnsemblPlants" id="OBART01G35610.1"/>
    </source>
</evidence>
<feature type="compositionally biased region" description="Low complexity" evidence="1">
    <location>
        <begin position="154"/>
        <end position="168"/>
    </location>
</feature>
<dbReference type="Proteomes" id="UP000026960">
    <property type="component" value="Chromosome 1"/>
</dbReference>
<dbReference type="PaxDb" id="65489-OBART01G35610.1"/>
<keyword evidence="3" id="KW-1185">Reference proteome</keyword>
<name>A0A0D3EVP2_9ORYZ</name>
<feature type="region of interest" description="Disordered" evidence="1">
    <location>
        <begin position="1"/>
        <end position="33"/>
    </location>
</feature>
<dbReference type="AlphaFoldDB" id="A0A0D3EVP2"/>
<feature type="region of interest" description="Disordered" evidence="1">
    <location>
        <begin position="210"/>
        <end position="292"/>
    </location>
</feature>
<protein>
    <recommendedName>
        <fullName evidence="4">DUF834 domain-containing protein</fullName>
    </recommendedName>
</protein>
<feature type="region of interest" description="Disordered" evidence="1">
    <location>
        <begin position="154"/>
        <end position="179"/>
    </location>
</feature>
<evidence type="ECO:0000313" key="3">
    <source>
        <dbReference type="Proteomes" id="UP000026960"/>
    </source>
</evidence>
<sequence>MRAERDATATGTGRVDDRGEWDGLVPREEYSSQIRDQLIRPKLADKLVPPGTSERRDDAARALALLALRRRRRQQARQQRWQQAWATAAGSTAAVGDRLGNAGSCGGESGGAGSDDGEGSGSGRWLGRRRKAPRRWIQRWGGLRRRKTARATVAGSAATVETSSTAAALRGSAAPDPVVGKAAAADPTIGRAAPTDPAAARPSVVMARATAEGSAAADPTMGRVAPTEDSSGDGGRLGGDGGDKLGQQRRRGARRHQDPVVGKAAAADPTIREGCADGSGGGPTVCRRPRSSWRHRPIASRPFVGPKVNAITRRIASLHDRSSVAEMEVRAEAAVAIVVANGVFSGGERRPSHPSLIPSTKQKTGIVLFYKPNT</sequence>
<reference evidence="2" key="1">
    <citation type="journal article" date="2009" name="Rice">
        <title>De Novo Next Generation Sequencing of Plant Genomes.</title>
        <authorList>
            <person name="Rounsley S."/>
            <person name="Marri P.R."/>
            <person name="Yu Y."/>
            <person name="He R."/>
            <person name="Sisneros N."/>
            <person name="Goicoechea J.L."/>
            <person name="Lee S.J."/>
            <person name="Angelova A."/>
            <person name="Kudrna D."/>
            <person name="Luo M."/>
            <person name="Affourtit J."/>
            <person name="Desany B."/>
            <person name="Knight J."/>
            <person name="Niazi F."/>
            <person name="Egholm M."/>
            <person name="Wing R.A."/>
        </authorList>
    </citation>
    <scope>NUCLEOTIDE SEQUENCE [LARGE SCALE GENOMIC DNA]</scope>
    <source>
        <strain evidence="2">cv. IRGC 105608</strain>
    </source>
</reference>
<dbReference type="Gramene" id="OBART01G35610.1">
    <property type="protein sequence ID" value="OBART01G35610.1"/>
    <property type="gene ID" value="OBART01G35610"/>
</dbReference>
<evidence type="ECO:0008006" key="4">
    <source>
        <dbReference type="Google" id="ProtNLM"/>
    </source>
</evidence>
<accession>A0A0D3EVP2</accession>
<evidence type="ECO:0000256" key="1">
    <source>
        <dbReference type="SAM" id="MobiDB-lite"/>
    </source>
</evidence>
<reference evidence="2" key="2">
    <citation type="submission" date="2015-03" db="UniProtKB">
        <authorList>
            <consortium name="EnsemblPlants"/>
        </authorList>
    </citation>
    <scope>IDENTIFICATION</scope>
</reference>
<proteinExistence type="predicted"/>
<organism evidence="2">
    <name type="scientific">Oryza barthii</name>
    <dbReference type="NCBI Taxonomy" id="65489"/>
    <lineage>
        <taxon>Eukaryota</taxon>
        <taxon>Viridiplantae</taxon>
        <taxon>Streptophyta</taxon>
        <taxon>Embryophyta</taxon>
        <taxon>Tracheophyta</taxon>
        <taxon>Spermatophyta</taxon>
        <taxon>Magnoliopsida</taxon>
        <taxon>Liliopsida</taxon>
        <taxon>Poales</taxon>
        <taxon>Poaceae</taxon>
        <taxon>BOP clade</taxon>
        <taxon>Oryzoideae</taxon>
        <taxon>Oryzeae</taxon>
        <taxon>Oryzinae</taxon>
        <taxon>Oryza</taxon>
    </lineage>
</organism>
<dbReference type="HOGENOM" id="CLU_740503_0_0_1"/>